<dbReference type="Gene3D" id="3.40.50.1110">
    <property type="entry name" value="SGNH hydrolase"/>
    <property type="match status" value="1"/>
</dbReference>
<proteinExistence type="predicted"/>
<protein>
    <submittedName>
        <fullName evidence="2">SGNH/GDSL hydrolase family protein</fullName>
    </submittedName>
</protein>
<dbReference type="GO" id="GO:0016787">
    <property type="term" value="F:hydrolase activity"/>
    <property type="evidence" value="ECO:0007669"/>
    <property type="project" value="UniProtKB-KW"/>
</dbReference>
<reference evidence="2 3" key="1">
    <citation type="submission" date="2022-10" db="EMBL/GenBank/DDBJ databases">
        <title>Draft genome assembly of moderately radiation resistant bacterium Metabacillus halosaccharovorans.</title>
        <authorList>
            <person name="Pal S."/>
            <person name="Gopinathan A."/>
        </authorList>
    </citation>
    <scope>NUCLEOTIDE SEQUENCE [LARGE SCALE GENOMIC DNA]</scope>
    <source>
        <strain evidence="2 3">VITHBRA001</strain>
    </source>
</reference>
<gene>
    <name evidence="2" type="ORF">OIH86_22670</name>
</gene>
<evidence type="ECO:0000259" key="1">
    <source>
        <dbReference type="Pfam" id="PF13472"/>
    </source>
</evidence>
<dbReference type="SUPFAM" id="SSF52266">
    <property type="entry name" value="SGNH hydrolase"/>
    <property type="match status" value="1"/>
</dbReference>
<sequence length="268" mass="30495">MIRKVITIGIVSLILTGCMSESISTLETKPVSLTQKDEPSEEFIPKSLKLVALGDSLTKGVGDESDQGGYVGRVTDMLEEEKEIKEVHVDNFGIRGHKTTNLQKRLKEENVVQALKQADVIVITIGGNDIMNVVRQNIFSLDFEPFRKEQLNFERRLEDIFATIRAHNSNAPIIFVGLYNPFKYMLPNLPEIDQIIEEWNSVSKQMIKSDENSVFVPVDDIFSSQSDQKLLYKDEFHPNESGYTLMADRIYQAMTNEDITKKFVGRNE</sequence>
<dbReference type="PANTHER" id="PTHR30383:SF27">
    <property type="entry name" value="SPORE GERMINATION LIPASE LIPC"/>
    <property type="match status" value="1"/>
</dbReference>
<dbReference type="EMBL" id="JAOYEY010000050">
    <property type="protein sequence ID" value="MCV9888460.1"/>
    <property type="molecule type" value="Genomic_DNA"/>
</dbReference>
<dbReference type="Pfam" id="PF13472">
    <property type="entry name" value="Lipase_GDSL_2"/>
    <property type="match status" value="1"/>
</dbReference>
<evidence type="ECO:0000313" key="2">
    <source>
        <dbReference type="EMBL" id="MCV9888460.1"/>
    </source>
</evidence>
<dbReference type="InterPro" id="IPR036514">
    <property type="entry name" value="SGNH_hydro_sf"/>
</dbReference>
<keyword evidence="2" id="KW-0378">Hydrolase</keyword>
<dbReference type="CDD" id="cd04506">
    <property type="entry name" value="SGNH_hydrolase_YpmR_like"/>
    <property type="match status" value="1"/>
</dbReference>
<keyword evidence="3" id="KW-1185">Reference proteome</keyword>
<organism evidence="2 3">
    <name type="scientific">Metabacillus halosaccharovorans</name>
    <dbReference type="NCBI Taxonomy" id="930124"/>
    <lineage>
        <taxon>Bacteria</taxon>
        <taxon>Bacillati</taxon>
        <taxon>Bacillota</taxon>
        <taxon>Bacilli</taxon>
        <taxon>Bacillales</taxon>
        <taxon>Bacillaceae</taxon>
        <taxon>Metabacillus</taxon>
    </lineage>
</organism>
<name>A0ABT3DN17_9BACI</name>
<dbReference type="PANTHER" id="PTHR30383">
    <property type="entry name" value="THIOESTERASE 1/PROTEASE 1/LYSOPHOSPHOLIPASE L1"/>
    <property type="match status" value="1"/>
</dbReference>
<dbReference type="Proteomes" id="UP001526147">
    <property type="component" value="Unassembled WGS sequence"/>
</dbReference>
<comment type="caution">
    <text evidence="2">The sequence shown here is derived from an EMBL/GenBank/DDBJ whole genome shotgun (WGS) entry which is preliminary data.</text>
</comment>
<dbReference type="RefSeq" id="WP_264144549.1">
    <property type="nucleotide sequence ID" value="NZ_JAOYEY010000050.1"/>
</dbReference>
<dbReference type="InterPro" id="IPR051532">
    <property type="entry name" value="Ester_Hydrolysis_Enzymes"/>
</dbReference>
<dbReference type="InterPro" id="IPR013830">
    <property type="entry name" value="SGNH_hydro"/>
</dbReference>
<evidence type="ECO:0000313" key="3">
    <source>
        <dbReference type="Proteomes" id="UP001526147"/>
    </source>
</evidence>
<feature type="domain" description="SGNH hydrolase-type esterase" evidence="1">
    <location>
        <begin position="52"/>
        <end position="244"/>
    </location>
</feature>
<accession>A0ABT3DN17</accession>
<dbReference type="PROSITE" id="PS51257">
    <property type="entry name" value="PROKAR_LIPOPROTEIN"/>
    <property type="match status" value="1"/>
</dbReference>